<sequence>MQLVFLLRASVSVLTAEVSTILSSHVLCVDGMDGGKAISITRQRRPSRFQASILFPVNGRHFDALEKVAIEVHQD</sequence>
<comment type="caution">
    <text evidence="2">The sequence shown here is derived from an EMBL/GenBank/DDBJ whole genome shotgun (WGS) entry which is preliminary data.</text>
</comment>
<name>A0AAV4MM31_CAEEX</name>
<reference evidence="2 3" key="1">
    <citation type="submission" date="2021-06" db="EMBL/GenBank/DDBJ databases">
        <title>Caerostris extrusa draft genome.</title>
        <authorList>
            <person name="Kono N."/>
            <person name="Arakawa K."/>
        </authorList>
    </citation>
    <scope>NUCLEOTIDE SEQUENCE [LARGE SCALE GENOMIC DNA]</scope>
</reference>
<gene>
    <name evidence="2" type="ORF">CEXT_335561</name>
</gene>
<proteinExistence type="predicted"/>
<evidence type="ECO:0000313" key="2">
    <source>
        <dbReference type="EMBL" id="GIX72945.1"/>
    </source>
</evidence>
<dbReference type="AlphaFoldDB" id="A0AAV4MM31"/>
<accession>A0AAV4MM31</accession>
<feature type="signal peptide" evidence="1">
    <location>
        <begin position="1"/>
        <end position="16"/>
    </location>
</feature>
<protein>
    <recommendedName>
        <fullName evidence="4">Secreted protein</fullName>
    </recommendedName>
</protein>
<evidence type="ECO:0000313" key="3">
    <source>
        <dbReference type="Proteomes" id="UP001054945"/>
    </source>
</evidence>
<keyword evidence="1" id="KW-0732">Signal</keyword>
<organism evidence="2 3">
    <name type="scientific">Caerostris extrusa</name>
    <name type="common">Bark spider</name>
    <name type="synonym">Caerostris bankana</name>
    <dbReference type="NCBI Taxonomy" id="172846"/>
    <lineage>
        <taxon>Eukaryota</taxon>
        <taxon>Metazoa</taxon>
        <taxon>Ecdysozoa</taxon>
        <taxon>Arthropoda</taxon>
        <taxon>Chelicerata</taxon>
        <taxon>Arachnida</taxon>
        <taxon>Araneae</taxon>
        <taxon>Araneomorphae</taxon>
        <taxon>Entelegynae</taxon>
        <taxon>Araneoidea</taxon>
        <taxon>Araneidae</taxon>
        <taxon>Caerostris</taxon>
    </lineage>
</organism>
<dbReference type="EMBL" id="BPLR01002361">
    <property type="protein sequence ID" value="GIX72945.1"/>
    <property type="molecule type" value="Genomic_DNA"/>
</dbReference>
<evidence type="ECO:0008006" key="4">
    <source>
        <dbReference type="Google" id="ProtNLM"/>
    </source>
</evidence>
<keyword evidence="3" id="KW-1185">Reference proteome</keyword>
<feature type="chain" id="PRO_5043887332" description="Secreted protein" evidence="1">
    <location>
        <begin position="17"/>
        <end position="75"/>
    </location>
</feature>
<dbReference type="Proteomes" id="UP001054945">
    <property type="component" value="Unassembled WGS sequence"/>
</dbReference>
<evidence type="ECO:0000256" key="1">
    <source>
        <dbReference type="SAM" id="SignalP"/>
    </source>
</evidence>